<evidence type="ECO:0000313" key="3">
    <source>
        <dbReference type="Proteomes" id="UP001152300"/>
    </source>
</evidence>
<dbReference type="Proteomes" id="UP001152300">
    <property type="component" value="Unassembled WGS sequence"/>
</dbReference>
<comment type="caution">
    <text evidence="2">The sequence shown here is derived from an EMBL/GenBank/DDBJ whole genome shotgun (WGS) entry which is preliminary data.</text>
</comment>
<feature type="signal peptide" evidence="1">
    <location>
        <begin position="1"/>
        <end position="23"/>
    </location>
</feature>
<reference evidence="2" key="1">
    <citation type="submission" date="2022-11" db="EMBL/GenBank/DDBJ databases">
        <title>Genome Resource of Sclerotinia nivalis Strain SnTB1, a Plant Pathogen Isolated from American Ginseng.</title>
        <authorList>
            <person name="Fan S."/>
        </authorList>
    </citation>
    <scope>NUCLEOTIDE SEQUENCE</scope>
    <source>
        <strain evidence="2">SnTB1</strain>
    </source>
</reference>
<evidence type="ECO:0000313" key="2">
    <source>
        <dbReference type="EMBL" id="KAJ8067425.1"/>
    </source>
</evidence>
<accession>A0A9X0DMA9</accession>
<name>A0A9X0DMA9_9HELO</name>
<dbReference type="AlphaFoldDB" id="A0A9X0DMA9"/>
<keyword evidence="1" id="KW-0732">Signal</keyword>
<organism evidence="2 3">
    <name type="scientific">Sclerotinia nivalis</name>
    <dbReference type="NCBI Taxonomy" id="352851"/>
    <lineage>
        <taxon>Eukaryota</taxon>
        <taxon>Fungi</taxon>
        <taxon>Dikarya</taxon>
        <taxon>Ascomycota</taxon>
        <taxon>Pezizomycotina</taxon>
        <taxon>Leotiomycetes</taxon>
        <taxon>Helotiales</taxon>
        <taxon>Sclerotiniaceae</taxon>
        <taxon>Sclerotinia</taxon>
    </lineage>
</organism>
<sequence>MFPSTFNLKLLAVVILLFVNVFASPIKCSDDETTGVRLPGLFEILTTVATSALTTSELVGIVVISSSTIYIQEPNFFPATVWGVPEITPSGTAAPITTASGTPYSFSTPFPKYNASTTLLSTTDAVISTSAPAITSLAQIKAVITSSCNTDVAGVTIPASTLTTGEFVAVEILCGATIYIQEPNYYPTKTYYGILASSITSILSCNTAVASVTIAVSNLTIGQFVAAPVICGRTVYIQEPNFYTPKTYYGIPASATTTSAVAACTTGAAVEPCMLEARTGHNIPFFGQNRPTSLHQADRNWIESVPSGVAGNRGARAFRKRQGQK</sequence>
<dbReference type="OrthoDB" id="3553082at2759"/>
<gene>
    <name evidence="2" type="ORF">OCU04_004772</name>
</gene>
<keyword evidence="3" id="KW-1185">Reference proteome</keyword>
<evidence type="ECO:0000256" key="1">
    <source>
        <dbReference type="SAM" id="SignalP"/>
    </source>
</evidence>
<proteinExistence type="predicted"/>
<dbReference type="EMBL" id="JAPEIS010000004">
    <property type="protein sequence ID" value="KAJ8067425.1"/>
    <property type="molecule type" value="Genomic_DNA"/>
</dbReference>
<feature type="chain" id="PRO_5040894182" evidence="1">
    <location>
        <begin position="24"/>
        <end position="325"/>
    </location>
</feature>
<protein>
    <submittedName>
        <fullName evidence="2">Uncharacterized protein</fullName>
    </submittedName>
</protein>